<dbReference type="InterPro" id="IPR005325">
    <property type="entry name" value="DUF308_memb"/>
</dbReference>
<feature type="transmembrane region" description="Helical" evidence="1">
    <location>
        <begin position="75"/>
        <end position="96"/>
    </location>
</feature>
<protein>
    <submittedName>
        <fullName evidence="2">Uncharacterized membrane protein HdeD (DUF308 family)</fullName>
    </submittedName>
</protein>
<keyword evidence="1" id="KW-0472">Membrane</keyword>
<feature type="transmembrane region" description="Helical" evidence="1">
    <location>
        <begin position="103"/>
        <end position="124"/>
    </location>
</feature>
<comment type="caution">
    <text evidence="2">The sequence shown here is derived from an EMBL/GenBank/DDBJ whole genome shotgun (WGS) entry which is preliminary data.</text>
</comment>
<dbReference type="InterPro" id="IPR052712">
    <property type="entry name" value="Acid_resist_chaperone_HdeD"/>
</dbReference>
<keyword evidence="3" id="KW-1185">Reference proteome</keyword>
<dbReference type="AlphaFoldDB" id="A0A4Q7ZH91"/>
<name>A0A4Q7ZH91_9ACTN</name>
<dbReference type="Pfam" id="PF03729">
    <property type="entry name" value="DUF308"/>
    <property type="match status" value="2"/>
</dbReference>
<feature type="transmembrane region" description="Helical" evidence="1">
    <location>
        <begin position="21"/>
        <end position="40"/>
    </location>
</feature>
<dbReference type="PANTHER" id="PTHR34989">
    <property type="entry name" value="PROTEIN HDED"/>
    <property type="match status" value="1"/>
</dbReference>
<dbReference type="GO" id="GO:0005886">
    <property type="term" value="C:plasma membrane"/>
    <property type="evidence" value="ECO:0007669"/>
    <property type="project" value="TreeGrafter"/>
</dbReference>
<keyword evidence="1" id="KW-0812">Transmembrane</keyword>
<feature type="transmembrane region" description="Helical" evidence="1">
    <location>
        <begin position="47"/>
        <end position="69"/>
    </location>
</feature>
<dbReference type="EMBL" id="SHKY01000001">
    <property type="protein sequence ID" value="RZU49439.1"/>
    <property type="molecule type" value="Genomic_DNA"/>
</dbReference>
<keyword evidence="1" id="KW-1133">Transmembrane helix</keyword>
<sequence>MTVHQDSAVLGYPAIPEHRDWLRLSIGVFALLIGVAAFAWPDATVRVIGLLFGLNLLLTGSIHAVMLLFVPGYPVLFRVLGITFGVLTALVGILCLRNITASLALLLVIVAIGWLLDGLVQIFMAVGRYAEGGKGWRIASGLIMVLGAVAVLVWPKIGLATFVFVGATILVFVGIAQIVSAIAGMRAARTA</sequence>
<reference evidence="2 3" key="1">
    <citation type="submission" date="2019-02" db="EMBL/GenBank/DDBJ databases">
        <title>Sequencing the genomes of 1000 actinobacteria strains.</title>
        <authorList>
            <person name="Klenk H.-P."/>
        </authorList>
    </citation>
    <scope>NUCLEOTIDE SEQUENCE [LARGE SCALE GENOMIC DNA]</scope>
    <source>
        <strain evidence="2 3">DSM 45162</strain>
    </source>
</reference>
<dbReference type="Proteomes" id="UP000292564">
    <property type="component" value="Unassembled WGS sequence"/>
</dbReference>
<evidence type="ECO:0000256" key="1">
    <source>
        <dbReference type="SAM" id="Phobius"/>
    </source>
</evidence>
<feature type="transmembrane region" description="Helical" evidence="1">
    <location>
        <begin position="161"/>
        <end position="183"/>
    </location>
</feature>
<feature type="transmembrane region" description="Helical" evidence="1">
    <location>
        <begin position="136"/>
        <end position="154"/>
    </location>
</feature>
<dbReference type="OrthoDB" id="3296121at2"/>
<proteinExistence type="predicted"/>
<dbReference type="PANTHER" id="PTHR34989:SF1">
    <property type="entry name" value="PROTEIN HDED"/>
    <property type="match status" value="1"/>
</dbReference>
<evidence type="ECO:0000313" key="3">
    <source>
        <dbReference type="Proteomes" id="UP000292564"/>
    </source>
</evidence>
<accession>A0A4Q7ZH91</accession>
<organism evidence="2 3">
    <name type="scientific">Krasilnikovia cinnamomea</name>
    <dbReference type="NCBI Taxonomy" id="349313"/>
    <lineage>
        <taxon>Bacteria</taxon>
        <taxon>Bacillati</taxon>
        <taxon>Actinomycetota</taxon>
        <taxon>Actinomycetes</taxon>
        <taxon>Micromonosporales</taxon>
        <taxon>Micromonosporaceae</taxon>
        <taxon>Krasilnikovia</taxon>
    </lineage>
</organism>
<gene>
    <name evidence="2" type="ORF">EV385_1189</name>
</gene>
<dbReference type="RefSeq" id="WP_130508512.1">
    <property type="nucleotide sequence ID" value="NZ_SHKY01000001.1"/>
</dbReference>
<evidence type="ECO:0000313" key="2">
    <source>
        <dbReference type="EMBL" id="RZU49439.1"/>
    </source>
</evidence>